<dbReference type="EMBL" id="HG996470">
    <property type="protein sequence ID" value="CAG1837276.1"/>
    <property type="molecule type" value="Genomic_DNA"/>
</dbReference>
<dbReference type="Gramene" id="Ma05_t02260.1">
    <property type="protein sequence ID" value="Ma05_p02260.1"/>
    <property type="gene ID" value="Ma05_g02260"/>
</dbReference>
<name>A0A804IZY1_MUSAM</name>
<protein>
    <submittedName>
        <fullName evidence="1">(wild Malaysian banana) hypothetical protein</fullName>
    </submittedName>
</protein>
<dbReference type="Proteomes" id="UP000012960">
    <property type="component" value="Unplaced"/>
</dbReference>
<dbReference type="EnsemblPlants" id="Ma05_t02260.1">
    <property type="protein sequence ID" value="Ma05_p02260.1"/>
    <property type="gene ID" value="Ma05_g02260"/>
</dbReference>
<proteinExistence type="predicted"/>
<reference evidence="1" key="1">
    <citation type="submission" date="2021-03" db="EMBL/GenBank/DDBJ databases">
        <authorList>
            <consortium name="Genoscope - CEA"/>
            <person name="William W."/>
        </authorList>
    </citation>
    <scope>NUCLEOTIDE SEQUENCE</scope>
    <source>
        <strain evidence="1">Doubled-haploid Pahang</strain>
    </source>
</reference>
<evidence type="ECO:0000313" key="2">
    <source>
        <dbReference type="EnsemblPlants" id="Ma05_p02260.1"/>
    </source>
</evidence>
<sequence>MHNISEENYKEALEASFKVLISRGISSELLQIVNDRSVEVDSRSSNVLICLHVFEGHQPFFF</sequence>
<accession>A0A804IZY1</accession>
<organism evidence="2 3">
    <name type="scientific">Musa acuminata subsp. malaccensis</name>
    <name type="common">Wild banana</name>
    <name type="synonym">Musa malaccensis</name>
    <dbReference type="NCBI Taxonomy" id="214687"/>
    <lineage>
        <taxon>Eukaryota</taxon>
        <taxon>Viridiplantae</taxon>
        <taxon>Streptophyta</taxon>
        <taxon>Embryophyta</taxon>
        <taxon>Tracheophyta</taxon>
        <taxon>Spermatophyta</taxon>
        <taxon>Magnoliopsida</taxon>
        <taxon>Liliopsida</taxon>
        <taxon>Zingiberales</taxon>
        <taxon>Musaceae</taxon>
        <taxon>Musa</taxon>
    </lineage>
</organism>
<keyword evidence="3" id="KW-1185">Reference proteome</keyword>
<evidence type="ECO:0000313" key="3">
    <source>
        <dbReference type="Proteomes" id="UP000012960"/>
    </source>
</evidence>
<evidence type="ECO:0000313" key="1">
    <source>
        <dbReference type="EMBL" id="CAG1837276.1"/>
    </source>
</evidence>
<dbReference type="InParanoid" id="A0A804IZY1"/>
<gene>
    <name evidence="1" type="ORF">GSMUA_254530.1</name>
</gene>
<reference evidence="2" key="2">
    <citation type="submission" date="2021-05" db="UniProtKB">
        <authorList>
            <consortium name="EnsemblPlants"/>
        </authorList>
    </citation>
    <scope>IDENTIFICATION</scope>
    <source>
        <strain evidence="2">subsp. malaccensis</strain>
    </source>
</reference>
<dbReference type="AlphaFoldDB" id="A0A804IZY1"/>